<reference evidence="5" key="1">
    <citation type="submission" date="2017-02" db="EMBL/GenBank/DDBJ databases">
        <authorList>
            <person name="Varghese N."/>
            <person name="Submissions S."/>
        </authorList>
    </citation>
    <scope>NUCLEOTIDE SEQUENCE [LARGE SCALE GENOMIC DNA]</scope>
    <source>
        <strain evidence="5">DSM 24091</strain>
    </source>
</reference>
<dbReference type="AlphaFoldDB" id="A0A1T5C0D7"/>
<dbReference type="Gene3D" id="2.60.120.260">
    <property type="entry name" value="Galactose-binding domain-like"/>
    <property type="match status" value="1"/>
</dbReference>
<dbReference type="Proteomes" id="UP000190150">
    <property type="component" value="Unassembled WGS sequence"/>
</dbReference>
<sequence>MKKLITLFVVAGLFWGSLFAQGQGNSFYKLPVYGKYFETVEQFHRVDTVKYRGMPAAVKKLYTNSAGLFVTFKSNTTELYAKWCTTEKKVGLNLTAIANKGLDVYIKNEKGKWQYAGSKGTIESCDESLVLENLGNREKEFLVYLPLYDETKSLEIGVKEGSSFTNLPNPFKRNIVVYGSSIVHGASASRPGMAYPAIMSRRTGFNFLNFGVSGSAKMEKEVAHMLGDTNPDLFILDCVPNSSPEQVSERTAYLVSYLREKHPNTPIIMIPSVVRELSHFNQNWAKRNEQQNSNWKIEFDKLITKGMKSLYYLDTDYLLGDDHEGTTDGTHPSDLGFMRMVEKIEPFVLDVMKKHKIN</sequence>
<dbReference type="PANTHER" id="PTHR30383">
    <property type="entry name" value="THIOESTERASE 1/PROTEASE 1/LYSOPHOSPHOLIPASE L1"/>
    <property type="match status" value="1"/>
</dbReference>
<dbReference type="PANTHER" id="PTHR30383:SF29">
    <property type="entry name" value="SGNH HYDROLASE-TYPE ESTERASE DOMAIN-CONTAINING PROTEIN"/>
    <property type="match status" value="1"/>
</dbReference>
<keyword evidence="5" id="KW-1185">Reference proteome</keyword>
<dbReference type="InterPro" id="IPR036514">
    <property type="entry name" value="SGNH_hydro_sf"/>
</dbReference>
<organism evidence="4 5">
    <name type="scientific">Sphingobacterium nematocida</name>
    <dbReference type="NCBI Taxonomy" id="1513896"/>
    <lineage>
        <taxon>Bacteria</taxon>
        <taxon>Pseudomonadati</taxon>
        <taxon>Bacteroidota</taxon>
        <taxon>Sphingobacteriia</taxon>
        <taxon>Sphingobacteriales</taxon>
        <taxon>Sphingobacteriaceae</taxon>
        <taxon>Sphingobacterium</taxon>
    </lineage>
</organism>
<dbReference type="InterPro" id="IPR013830">
    <property type="entry name" value="SGNH_hydro"/>
</dbReference>
<name>A0A1T5C0D7_9SPHI</name>
<accession>A0A1T5C0D7</accession>
<dbReference type="Gene3D" id="3.40.50.1110">
    <property type="entry name" value="SGNH hydrolase"/>
    <property type="match status" value="1"/>
</dbReference>
<feature type="chain" id="PRO_5012888416" evidence="1">
    <location>
        <begin position="23"/>
        <end position="358"/>
    </location>
</feature>
<dbReference type="Pfam" id="PF14606">
    <property type="entry name" value="Lipase_GDSL_3"/>
    <property type="match status" value="1"/>
</dbReference>
<feature type="domain" description="SGNH hydrolase-type esterase" evidence="2">
    <location>
        <begin position="173"/>
        <end position="347"/>
    </location>
</feature>
<dbReference type="STRING" id="1513896.SAMN05660841_00990"/>
<dbReference type="InterPro" id="IPR051532">
    <property type="entry name" value="Ester_Hydrolysis_Enzymes"/>
</dbReference>
<dbReference type="RefSeq" id="WP_079641779.1">
    <property type="nucleotide sequence ID" value="NZ_FUZF01000003.1"/>
</dbReference>
<dbReference type="InterPro" id="IPR032740">
    <property type="entry name" value="GxDLY"/>
</dbReference>
<protein>
    <submittedName>
        <fullName evidence="4">N-terminus of Esterase_SGNH_hydro-type</fullName>
    </submittedName>
</protein>
<evidence type="ECO:0000313" key="4">
    <source>
        <dbReference type="EMBL" id="SKB52845.1"/>
    </source>
</evidence>
<proteinExistence type="predicted"/>
<evidence type="ECO:0000259" key="3">
    <source>
        <dbReference type="Pfam" id="PF14607"/>
    </source>
</evidence>
<dbReference type="SUPFAM" id="SSF52266">
    <property type="entry name" value="SGNH hydrolase"/>
    <property type="match status" value="1"/>
</dbReference>
<feature type="signal peptide" evidence="1">
    <location>
        <begin position="1"/>
        <end position="22"/>
    </location>
</feature>
<keyword evidence="1" id="KW-0732">Signal</keyword>
<evidence type="ECO:0000313" key="5">
    <source>
        <dbReference type="Proteomes" id="UP000190150"/>
    </source>
</evidence>
<gene>
    <name evidence="4" type="ORF">SAMN05660841_00990</name>
</gene>
<dbReference type="EMBL" id="FUZF01000003">
    <property type="protein sequence ID" value="SKB52845.1"/>
    <property type="molecule type" value="Genomic_DNA"/>
</dbReference>
<dbReference type="Pfam" id="PF14607">
    <property type="entry name" value="GxDLY"/>
    <property type="match status" value="1"/>
</dbReference>
<feature type="domain" description="SGNH hydrolase-type esterase N-terminal" evidence="3">
    <location>
        <begin position="29"/>
        <end position="164"/>
    </location>
</feature>
<dbReference type="GO" id="GO:0016788">
    <property type="term" value="F:hydrolase activity, acting on ester bonds"/>
    <property type="evidence" value="ECO:0007669"/>
    <property type="project" value="UniProtKB-ARBA"/>
</dbReference>
<evidence type="ECO:0000259" key="2">
    <source>
        <dbReference type="Pfam" id="PF14606"/>
    </source>
</evidence>
<dbReference type="OrthoDB" id="5624617at2"/>
<evidence type="ECO:0000256" key="1">
    <source>
        <dbReference type="SAM" id="SignalP"/>
    </source>
</evidence>